<evidence type="ECO:0000313" key="3">
    <source>
        <dbReference type="Proteomes" id="UP000000673"/>
    </source>
</evidence>
<dbReference type="EMBL" id="ADMH02002093">
    <property type="protein sequence ID" value="ETN59319.1"/>
    <property type="molecule type" value="Genomic_DNA"/>
</dbReference>
<accession>W5J945</accession>
<reference evidence="2" key="4">
    <citation type="submission" date="2015-06" db="UniProtKB">
        <authorList>
            <consortium name="EnsemblMetazoa"/>
        </authorList>
    </citation>
    <scope>IDENTIFICATION</scope>
</reference>
<dbReference type="EnsemblMetazoa" id="ADAC009128-RA">
    <property type="protein sequence ID" value="ADAC009128-PA"/>
    <property type="gene ID" value="ADAC009128"/>
</dbReference>
<proteinExistence type="predicted"/>
<evidence type="ECO:0000313" key="1">
    <source>
        <dbReference type="EMBL" id="ETN59319.1"/>
    </source>
</evidence>
<organism evidence="1">
    <name type="scientific">Anopheles darlingi</name>
    <name type="common">Mosquito</name>
    <dbReference type="NCBI Taxonomy" id="43151"/>
    <lineage>
        <taxon>Eukaryota</taxon>
        <taxon>Metazoa</taxon>
        <taxon>Ecdysozoa</taxon>
        <taxon>Arthropoda</taxon>
        <taxon>Hexapoda</taxon>
        <taxon>Insecta</taxon>
        <taxon>Pterygota</taxon>
        <taxon>Neoptera</taxon>
        <taxon>Endopterygota</taxon>
        <taxon>Diptera</taxon>
        <taxon>Nematocera</taxon>
        <taxon>Culicoidea</taxon>
        <taxon>Culicidae</taxon>
        <taxon>Anophelinae</taxon>
        <taxon>Anopheles</taxon>
    </lineage>
</organism>
<dbReference type="VEuPathDB" id="VectorBase:ADAR2_006470"/>
<gene>
    <name evidence="1" type="ORF">AND_009128</name>
</gene>
<protein>
    <submittedName>
        <fullName evidence="1">Sodium-dependent excitatory amino acid transporter</fullName>
    </submittedName>
</protein>
<name>W5J945_ANODA</name>
<reference evidence="1 3" key="1">
    <citation type="journal article" date="2010" name="BMC Genomics">
        <title>Combination of measures distinguishes pre-miRNAs from other stem-loops in the genome of the newly sequenced Anopheles darlingi.</title>
        <authorList>
            <person name="Mendes N.D."/>
            <person name="Freitas A.T."/>
            <person name="Vasconcelos A.T."/>
            <person name="Sagot M.F."/>
        </authorList>
    </citation>
    <scope>NUCLEOTIDE SEQUENCE</scope>
</reference>
<reference evidence="1" key="2">
    <citation type="submission" date="2010-05" db="EMBL/GenBank/DDBJ databases">
        <authorList>
            <person name="Almeida L.G."/>
            <person name="Nicolas M.F."/>
            <person name="Souza R.C."/>
            <person name="Vasconcelos A.T.R."/>
        </authorList>
    </citation>
    <scope>NUCLEOTIDE SEQUENCE</scope>
</reference>
<keyword evidence="3" id="KW-1185">Reference proteome</keyword>
<sequence length="61" mass="7041">MCSVDEMAQSQQHFLKPELVLNRNEKLLMAERQTSWRRFLEDNKLILVTLSGVLLGVIIGK</sequence>
<dbReference type="AlphaFoldDB" id="W5J945"/>
<reference evidence="1" key="3">
    <citation type="journal article" date="2013" name="Nucleic Acids Res.">
        <title>The genome of Anopheles darlingi, the main neotropical malaria vector.</title>
        <authorList>
            <person name="Marinotti O."/>
            <person name="Cerqueira G.C."/>
            <person name="de Almeida L.G."/>
            <person name="Ferro M.I."/>
            <person name="Loreto E.L."/>
            <person name="Zaha A."/>
            <person name="Teixeira S.M."/>
            <person name="Wespiser A.R."/>
            <person name="Almeida E Silva A."/>
            <person name="Schlindwein A.D."/>
            <person name="Pacheco A.C."/>
            <person name="Silva A.L."/>
            <person name="Graveley B.R."/>
            <person name="Walenz B.P."/>
            <person name="Lima Bde A."/>
            <person name="Ribeiro C.A."/>
            <person name="Nunes-Silva C.G."/>
            <person name="de Carvalho C.R."/>
            <person name="Soares C.M."/>
            <person name="de Menezes C.B."/>
            <person name="Matiolli C."/>
            <person name="Caffrey D."/>
            <person name="Araujo D.A."/>
            <person name="de Oliveira D.M."/>
            <person name="Golenbock D."/>
            <person name="Grisard E.C."/>
            <person name="Fantinatti-Garboggini F."/>
            <person name="de Carvalho F.M."/>
            <person name="Barcellos F.G."/>
            <person name="Prosdocimi F."/>
            <person name="May G."/>
            <person name="Azevedo Junior G.M."/>
            <person name="Guimaraes G.M."/>
            <person name="Goldman G.H."/>
            <person name="Padilha I.Q."/>
            <person name="Batista Jda S."/>
            <person name="Ferro J.A."/>
            <person name="Ribeiro J.M."/>
            <person name="Fietto J.L."/>
            <person name="Dabbas K.M."/>
            <person name="Cerdeira L."/>
            <person name="Agnez-Lima L.F."/>
            <person name="Brocchi M."/>
            <person name="de Carvalho M.O."/>
            <person name="Teixeira Mde M."/>
            <person name="Diniz Maia Mde M."/>
            <person name="Goldman M.H."/>
            <person name="Cruz Schneider M.P."/>
            <person name="Felipe M.S."/>
            <person name="Hungria M."/>
            <person name="Nicolas M.F."/>
            <person name="Pereira M."/>
            <person name="Montes M.A."/>
            <person name="Cantao M.E."/>
            <person name="Vincentz M."/>
            <person name="Rafael M.S."/>
            <person name="Silverman N."/>
            <person name="Stoco P.H."/>
            <person name="Souza R.C."/>
            <person name="Vicentini R."/>
            <person name="Gazzinelli R.T."/>
            <person name="Neves Rde O."/>
            <person name="Silva R."/>
            <person name="Astolfi-Filho S."/>
            <person name="Maciel T.E."/>
            <person name="Urmenyi T.P."/>
            <person name="Tadei W.P."/>
            <person name="Camargo E.P."/>
            <person name="de Vasconcelos A.T."/>
        </authorList>
    </citation>
    <scope>NUCLEOTIDE SEQUENCE</scope>
</reference>
<dbReference type="HOGENOM" id="CLU_2924578_0_0_1"/>
<dbReference type="VEuPathDB" id="VectorBase:ADAC009128"/>
<evidence type="ECO:0000313" key="2">
    <source>
        <dbReference type="EnsemblMetazoa" id="ADAC009128-PA"/>
    </source>
</evidence>
<dbReference type="Proteomes" id="UP000000673">
    <property type="component" value="Unassembled WGS sequence"/>
</dbReference>